<evidence type="ECO:0000313" key="3">
    <source>
        <dbReference type="EMBL" id="TDQ11381.1"/>
    </source>
</evidence>
<keyword evidence="1" id="KW-0732">Signal</keyword>
<dbReference type="OrthoDB" id="266279at2"/>
<dbReference type="Pfam" id="PF09906">
    <property type="entry name" value="DUF2135"/>
    <property type="match status" value="1"/>
</dbReference>
<dbReference type="InterPro" id="IPR019220">
    <property type="entry name" value="DUF2135"/>
</dbReference>
<keyword evidence="4" id="KW-1185">Reference proteome</keyword>
<feature type="chain" id="PRO_5020764109" evidence="1">
    <location>
        <begin position="22"/>
        <end position="984"/>
    </location>
</feature>
<dbReference type="EMBL" id="SNYC01000003">
    <property type="protein sequence ID" value="TDQ11381.1"/>
    <property type="molecule type" value="Genomic_DNA"/>
</dbReference>
<name>A0A4R6T230_9SPHI</name>
<dbReference type="Proteomes" id="UP000295620">
    <property type="component" value="Unassembled WGS sequence"/>
</dbReference>
<dbReference type="InterPro" id="IPR011990">
    <property type="entry name" value="TPR-like_helical_dom_sf"/>
</dbReference>
<comment type="caution">
    <text evidence="3">The sequence shown here is derived from an EMBL/GenBank/DDBJ whole genome shotgun (WGS) entry which is preliminary data.</text>
</comment>
<dbReference type="SUPFAM" id="SSF48452">
    <property type="entry name" value="TPR-like"/>
    <property type="match status" value="1"/>
</dbReference>
<dbReference type="InterPro" id="IPR013694">
    <property type="entry name" value="VIT"/>
</dbReference>
<protein>
    <submittedName>
        <fullName evidence="3">Uncharacterized protein YfaP (DUF2135 family)</fullName>
    </submittedName>
</protein>
<feature type="domain" description="VIT" evidence="2">
    <location>
        <begin position="25"/>
        <end position="153"/>
    </location>
</feature>
<dbReference type="SMART" id="SM00609">
    <property type="entry name" value="VIT"/>
    <property type="match status" value="1"/>
</dbReference>
<reference evidence="3 4" key="1">
    <citation type="submission" date="2019-03" db="EMBL/GenBank/DDBJ databases">
        <title>Genomic Encyclopedia of Archaeal and Bacterial Type Strains, Phase II (KMG-II): from individual species to whole genera.</title>
        <authorList>
            <person name="Goeker M."/>
        </authorList>
    </citation>
    <scope>NUCLEOTIDE SEQUENCE [LARGE SCALE GENOMIC DNA]</scope>
    <source>
        <strain evidence="3 4">DSM 19035</strain>
    </source>
</reference>
<dbReference type="AlphaFoldDB" id="A0A4R6T230"/>
<organism evidence="3 4">
    <name type="scientific">Pedobacter metabolipauper</name>
    <dbReference type="NCBI Taxonomy" id="425513"/>
    <lineage>
        <taxon>Bacteria</taxon>
        <taxon>Pseudomonadati</taxon>
        <taxon>Bacteroidota</taxon>
        <taxon>Sphingobacteriia</taxon>
        <taxon>Sphingobacteriales</taxon>
        <taxon>Sphingobacteriaceae</taxon>
        <taxon>Pedobacter</taxon>
    </lineage>
</organism>
<feature type="signal peptide" evidence="1">
    <location>
        <begin position="1"/>
        <end position="21"/>
    </location>
</feature>
<dbReference type="PANTHER" id="PTHR45737">
    <property type="entry name" value="VON WILLEBRAND FACTOR A DOMAIN-CONTAINING PROTEIN 5A"/>
    <property type="match status" value="1"/>
</dbReference>
<evidence type="ECO:0000256" key="1">
    <source>
        <dbReference type="SAM" id="SignalP"/>
    </source>
</evidence>
<evidence type="ECO:0000259" key="2">
    <source>
        <dbReference type="PROSITE" id="PS51468"/>
    </source>
</evidence>
<dbReference type="RefSeq" id="WP_133574460.1">
    <property type="nucleotide sequence ID" value="NZ_SNYC01000003.1"/>
</dbReference>
<evidence type="ECO:0000313" key="4">
    <source>
        <dbReference type="Proteomes" id="UP000295620"/>
    </source>
</evidence>
<dbReference type="Gene3D" id="2.60.120.380">
    <property type="match status" value="1"/>
</dbReference>
<proteinExistence type="predicted"/>
<sequence>MKVRSLLLSLLITSVSFSAFAQAPQIKISGTNPKDARAVSLQSLQVDVKITGNIATTVMTMSFYNASARVLEGELTFPLPDGVTVSRYALDINGKMREAVPVEKAKATEVFESIERRRVDPGLLEKVEGNNFRTRIYPFPVNGIRTITIGYEEELRLNGQQAFTYRLPLDFKQAIPDFSLRTTVLESSSEPVMSEQPDGSFKFKSQGNTYTAILERKNFLPKQALAVELPKVTDALEVVVQKAGSSAYFLANIFIKGSSRNHQLSSDIGLIWDVSLSGLNRDKVKEFALLDALIKDKKNLTIHLGLLNHVFKNGGDFVINNGNWNALREKLGSLIYDGGADYSKINSRLVKGDEYLFFTDGFSGFGPNTVYLNKPVHTINTALRADFSQLKYIAAKSGGKFINLNTFSASQAYQQLSKEELQLISIKNNTAVTELYPSVPTPVNGLISIAGISSAANTSMTLQFGYGNTVTMERKVTINAGKTNASMIDVSRIWAQKKLSEMDQNYEDNKVEIAQLAQQFGIVTRNTSLMVLESVDDYIRYGIEPPDELKPLYDQVKKQRMAMVDQGRRDLLNSSMTMAKVLQEWWNRDFPKVKVFPKPDKADNQMYDAVSMPPAVLSSERSVATHSRRNSTGAEMELNEVVVVASGTQRKSSMVGAARSGRAAGIAVQRNADQQSNPAGPEIKVPEFKSDKGYMKKLQGSSSGAYKSYLAIRPEYESTPSFYLDMANWFYQQKDSVRALLILSNLTELDLENSEIYKSLAYKLTQAGDPETALFISKKVVKWRPMEAQSYRDYALALANCGKYQQALDTLYQVLTKSYNADISNRDQGIEEIILAEINNLIVLHGDHLNTSRIDPKLIFKLPVDVRVVLNWNKIDTDIDLWVTDPNGEKCYYKNKLTAAGGRISDDFTGGYGPEQFMIKKAIKGKYIIHVDYYGDNHISISGPTVVMAEIYTNYGKVNQERKVITLQMSGKKDNGILIGSFEF</sequence>
<dbReference type="PANTHER" id="PTHR45737:SF6">
    <property type="entry name" value="VON WILLEBRAND FACTOR A DOMAIN-CONTAINING PROTEIN 5A"/>
    <property type="match status" value="1"/>
</dbReference>
<dbReference type="Pfam" id="PF08487">
    <property type="entry name" value="VIT"/>
    <property type="match status" value="1"/>
</dbReference>
<gene>
    <name evidence="3" type="ORF">ATK78_0499</name>
</gene>
<dbReference type="Gene3D" id="1.25.40.10">
    <property type="entry name" value="Tetratricopeptide repeat domain"/>
    <property type="match status" value="1"/>
</dbReference>
<accession>A0A4R6T230</accession>
<dbReference type="PROSITE" id="PS51468">
    <property type="entry name" value="VIT"/>
    <property type="match status" value="1"/>
</dbReference>